<gene>
    <name evidence="3" type="ORF">DERYTH_LOCUS12607</name>
</gene>
<dbReference type="Gene3D" id="3.40.50.150">
    <property type="entry name" value="Vaccinia Virus protein VP39"/>
    <property type="match status" value="1"/>
</dbReference>
<dbReference type="InterPro" id="IPR041698">
    <property type="entry name" value="Methyltransf_25"/>
</dbReference>
<evidence type="ECO:0000313" key="3">
    <source>
        <dbReference type="EMBL" id="CAG8694843.1"/>
    </source>
</evidence>
<protein>
    <submittedName>
        <fullName evidence="3">5106_t:CDS:1</fullName>
    </submittedName>
</protein>
<proteinExistence type="predicted"/>
<dbReference type="InterPro" id="IPR029063">
    <property type="entry name" value="SAM-dependent_MTases_sf"/>
</dbReference>
<dbReference type="CDD" id="cd02440">
    <property type="entry name" value="AdoMet_MTases"/>
    <property type="match status" value="1"/>
</dbReference>
<dbReference type="AlphaFoldDB" id="A0A9N9HLC5"/>
<organism evidence="3 4">
    <name type="scientific">Dentiscutata erythropus</name>
    <dbReference type="NCBI Taxonomy" id="1348616"/>
    <lineage>
        <taxon>Eukaryota</taxon>
        <taxon>Fungi</taxon>
        <taxon>Fungi incertae sedis</taxon>
        <taxon>Mucoromycota</taxon>
        <taxon>Glomeromycotina</taxon>
        <taxon>Glomeromycetes</taxon>
        <taxon>Diversisporales</taxon>
        <taxon>Gigasporaceae</taxon>
        <taxon>Dentiscutata</taxon>
    </lineage>
</organism>
<dbReference type="SUPFAM" id="SSF53335">
    <property type="entry name" value="S-adenosyl-L-methionine-dependent methyltransferases"/>
    <property type="match status" value="1"/>
</dbReference>
<dbReference type="EMBL" id="CAJVPY010008368">
    <property type="protein sequence ID" value="CAG8694843.1"/>
    <property type="molecule type" value="Genomic_DNA"/>
</dbReference>
<evidence type="ECO:0000256" key="1">
    <source>
        <dbReference type="SAM" id="MobiDB-lite"/>
    </source>
</evidence>
<dbReference type="OrthoDB" id="2013972at2759"/>
<dbReference type="Pfam" id="PF13649">
    <property type="entry name" value="Methyltransf_25"/>
    <property type="match status" value="1"/>
</dbReference>
<evidence type="ECO:0000259" key="2">
    <source>
        <dbReference type="Pfam" id="PF13649"/>
    </source>
</evidence>
<name>A0A9N9HLC5_9GLOM</name>
<comment type="caution">
    <text evidence="3">The sequence shown here is derived from an EMBL/GenBank/DDBJ whole genome shotgun (WGS) entry which is preliminary data.</text>
</comment>
<evidence type="ECO:0000313" key="4">
    <source>
        <dbReference type="Proteomes" id="UP000789405"/>
    </source>
</evidence>
<accession>A0A9N9HLC5</accession>
<keyword evidence="4" id="KW-1185">Reference proteome</keyword>
<reference evidence="3" key="1">
    <citation type="submission" date="2021-06" db="EMBL/GenBank/DDBJ databases">
        <authorList>
            <person name="Kallberg Y."/>
            <person name="Tangrot J."/>
            <person name="Rosling A."/>
        </authorList>
    </citation>
    <scope>NUCLEOTIDE SEQUENCE</scope>
    <source>
        <strain evidence="3">MA453B</strain>
    </source>
</reference>
<feature type="region of interest" description="Disordered" evidence="1">
    <location>
        <begin position="1"/>
        <end position="24"/>
    </location>
</feature>
<feature type="domain" description="Methyltransferase" evidence="2">
    <location>
        <begin position="104"/>
        <end position="189"/>
    </location>
</feature>
<sequence length="322" mass="37291">MKSDNIKDSTFASGNSKENRKPSLTPINVDITKNTLEDINEVISPLLSKFKTINGRDFFDIEDLNYVLPSDKVEAERANISHILSKHQWQGNFLSPIIEKLEKGCWITDMALEYPSSTFIGIDVNSSFFPNTDKCPSNVCFLTCNVIYGIPFPKETFDFVYMGMMFTAFTEFQWSTLIKDTVRVLKYDGWIESLEPTCQFQNMGKTTKWIEDTTAKACMKEKGVNVRISAMMPKFFESNNELTNIQCVKVEYPIGDWYGCFGKYSFNNLRKMFQSLVFVPKYMGITHDEYVKLLNDEFIKESNENKTYTHLQRNFAKKTLYD</sequence>
<dbReference type="Proteomes" id="UP000789405">
    <property type="component" value="Unassembled WGS sequence"/>
</dbReference>